<reference evidence="1" key="1">
    <citation type="journal article" date="2024" name="BMC Genomics">
        <title>Functional annotation of a divergent genome using sequence and structure-based similarity.</title>
        <authorList>
            <person name="Svedberg D."/>
            <person name="Winiger R.R."/>
            <person name="Berg A."/>
            <person name="Sharma H."/>
            <person name="Tellgren-Roth C."/>
            <person name="Debrunner-Vossbrinck B.A."/>
            <person name="Vossbrinck C.R."/>
            <person name="Barandun J."/>
        </authorList>
    </citation>
    <scope>NUCLEOTIDE SEQUENCE</scope>
    <source>
        <strain evidence="1">Illinois isolate</strain>
    </source>
</reference>
<evidence type="ECO:0000313" key="1">
    <source>
        <dbReference type="EMBL" id="WUR04941.1"/>
    </source>
</evidence>
<sequence length="125" mass="15092">MTEHYDAIYEIIVIYSAYYNISKAEYNRHMSECFFSKLGRNSNFEIVKARTKKNLQEALEYLKNLDRVINKEIIRYESKNINNFVGNNEPEKHFNATNPRNNYNNRKWCSIHKNNSHHTKECFYN</sequence>
<dbReference type="RefSeq" id="XP_065331086.1">
    <property type="nucleotide sequence ID" value="XM_065475014.1"/>
</dbReference>
<name>A0AAX4JGL4_9MICR</name>
<dbReference type="KEGG" id="vnx:VNE69_11107"/>
<dbReference type="AlphaFoldDB" id="A0AAX4JGL4"/>
<proteinExistence type="predicted"/>
<protein>
    <submittedName>
        <fullName evidence="1">Uncharacterized protein</fullName>
    </submittedName>
</protein>
<dbReference type="EMBL" id="CP142736">
    <property type="protein sequence ID" value="WUR04941.1"/>
    <property type="molecule type" value="Genomic_DNA"/>
</dbReference>
<gene>
    <name evidence="1" type="ORF">VNE69_11107</name>
</gene>
<dbReference type="Proteomes" id="UP001334084">
    <property type="component" value="Chromosome 11"/>
</dbReference>
<organism evidence="1 2">
    <name type="scientific">Vairimorpha necatrix</name>
    <dbReference type="NCBI Taxonomy" id="6039"/>
    <lineage>
        <taxon>Eukaryota</taxon>
        <taxon>Fungi</taxon>
        <taxon>Fungi incertae sedis</taxon>
        <taxon>Microsporidia</taxon>
        <taxon>Nosematidae</taxon>
        <taxon>Vairimorpha</taxon>
    </lineage>
</organism>
<accession>A0AAX4JGL4</accession>
<evidence type="ECO:0000313" key="2">
    <source>
        <dbReference type="Proteomes" id="UP001334084"/>
    </source>
</evidence>
<dbReference type="GeneID" id="90542781"/>
<keyword evidence="2" id="KW-1185">Reference proteome</keyword>